<dbReference type="InParanoid" id="F0ZPY4"/>
<dbReference type="PANTHER" id="PTHR32134">
    <property type="entry name" value="FNIP REPEAT-CONTAINING PROTEIN"/>
    <property type="match status" value="1"/>
</dbReference>
<feature type="region of interest" description="Disordered" evidence="2">
    <location>
        <begin position="1"/>
        <end position="48"/>
    </location>
</feature>
<dbReference type="InterPro" id="IPR051251">
    <property type="entry name" value="STK_FNIP-Repeat"/>
</dbReference>
<dbReference type="PANTHER" id="PTHR32134:SF169">
    <property type="entry name" value="FNIP REPEAT-CONTAINING PROTEIN-RELATED"/>
    <property type="match status" value="1"/>
</dbReference>
<feature type="compositionally biased region" description="Low complexity" evidence="2">
    <location>
        <begin position="16"/>
        <end position="26"/>
    </location>
</feature>
<sequence>MFLFNKIKNKKKRSRNNNNNNDNNNNRHSHHSNHNSHNNINNINNNNSNNRDINNNSYNEVINILFYKVWKNKYLKNIILGFMLDLSIKYKVNQDKEFKDTQEFINFQEKEYLSNVCISFQSSDLVLTQKNIKSINYCNSIYDGPGHYKSLDVINSIKNIPQWLTSVELPSGFDIRLLEGLDQLESLKIINFSFNQFKIEKNILQDSITKLSLVNYESVINREWVPSNLKKLDLKYSELYRVQVDSLPDSLTDLSLYSNKHQFDFNSRFFTKNLVSLKIHNFSNFEIEPSFQFPETLTSLHIGINELPRGFKFPKGMEHLFLTLSKVVNPKKTAKIFSKLVNLVELKLEILMEADLSQSSDDAYDISILPRGLKILELGNTFGVLFNEPLLPNQLPPSLEHLEFINGPYSAFSNKFMPLSQDNIFPASLTQVYFDSGFNQSIGTNAFPKNGKLKELAFGEGFNKVIDQYNIPPSLERLIISNENYHHIPIIVNNPNLTIQFERGIEFKEKWLYYTSRPKELLSISFFGHENLFGTQKYSLKNKINLENLDLGYGFSKDINENDLPLNNKIKTLTIGNSFRKVLNLDYFKNLETIVIGFSTPIIKTSNINNNTPNFYKLKQIKVPLSSIDFISDLDPIFYQFLKIVSK</sequence>
<evidence type="ECO:0000313" key="4">
    <source>
        <dbReference type="Proteomes" id="UP000001064"/>
    </source>
</evidence>
<evidence type="ECO:0008006" key="5">
    <source>
        <dbReference type="Google" id="ProtNLM"/>
    </source>
</evidence>
<dbReference type="Gene3D" id="3.80.10.10">
    <property type="entry name" value="Ribonuclease Inhibitor"/>
    <property type="match status" value="1"/>
</dbReference>
<proteinExistence type="predicted"/>
<protein>
    <recommendedName>
        <fullName evidence="5">FNIP repeat-containing protein</fullName>
    </recommendedName>
</protein>
<organism evidence="3 4">
    <name type="scientific">Dictyostelium purpureum</name>
    <name type="common">Slime mold</name>
    <dbReference type="NCBI Taxonomy" id="5786"/>
    <lineage>
        <taxon>Eukaryota</taxon>
        <taxon>Amoebozoa</taxon>
        <taxon>Evosea</taxon>
        <taxon>Eumycetozoa</taxon>
        <taxon>Dictyostelia</taxon>
        <taxon>Dictyosteliales</taxon>
        <taxon>Dictyosteliaceae</taxon>
        <taxon>Dictyostelium</taxon>
    </lineage>
</organism>
<dbReference type="FunCoup" id="F0ZPY4">
    <property type="interactions" value="23"/>
</dbReference>
<dbReference type="InterPro" id="IPR032675">
    <property type="entry name" value="LRR_dom_sf"/>
</dbReference>
<dbReference type="InterPro" id="IPR008615">
    <property type="entry name" value="FNIP"/>
</dbReference>
<evidence type="ECO:0000256" key="1">
    <source>
        <dbReference type="ARBA" id="ARBA00022737"/>
    </source>
</evidence>
<dbReference type="EMBL" id="GL871117">
    <property type="protein sequence ID" value="EGC33998.1"/>
    <property type="molecule type" value="Genomic_DNA"/>
</dbReference>
<dbReference type="RefSeq" id="XP_003289484.1">
    <property type="nucleotide sequence ID" value="XM_003289436.1"/>
</dbReference>
<reference evidence="4" key="1">
    <citation type="journal article" date="2011" name="Genome Biol.">
        <title>Comparative genomics of the social amoebae Dictyostelium discoideum and Dictyostelium purpureum.</title>
        <authorList>
            <consortium name="US DOE Joint Genome Institute (JGI-PGF)"/>
            <person name="Sucgang R."/>
            <person name="Kuo A."/>
            <person name="Tian X."/>
            <person name="Salerno W."/>
            <person name="Parikh A."/>
            <person name="Feasley C.L."/>
            <person name="Dalin E."/>
            <person name="Tu H."/>
            <person name="Huang E."/>
            <person name="Barry K."/>
            <person name="Lindquist E."/>
            <person name="Shapiro H."/>
            <person name="Bruce D."/>
            <person name="Schmutz J."/>
            <person name="Salamov A."/>
            <person name="Fey P."/>
            <person name="Gaudet P."/>
            <person name="Anjard C."/>
            <person name="Babu M.M."/>
            <person name="Basu S."/>
            <person name="Bushmanova Y."/>
            <person name="van der Wel H."/>
            <person name="Katoh-Kurasawa M."/>
            <person name="Dinh C."/>
            <person name="Coutinho P.M."/>
            <person name="Saito T."/>
            <person name="Elias M."/>
            <person name="Schaap P."/>
            <person name="Kay R.R."/>
            <person name="Henrissat B."/>
            <person name="Eichinger L."/>
            <person name="Rivero F."/>
            <person name="Putnam N.H."/>
            <person name="West C.M."/>
            <person name="Loomis W.F."/>
            <person name="Chisholm R.L."/>
            <person name="Shaulsky G."/>
            <person name="Strassmann J.E."/>
            <person name="Queller D.C."/>
            <person name="Kuspa A."/>
            <person name="Grigoriev I.V."/>
        </authorList>
    </citation>
    <scope>NUCLEOTIDE SEQUENCE [LARGE SCALE GENOMIC DNA]</scope>
    <source>
        <strain evidence="4">QSDP1</strain>
    </source>
</reference>
<evidence type="ECO:0000256" key="2">
    <source>
        <dbReference type="SAM" id="MobiDB-lite"/>
    </source>
</evidence>
<dbReference type="OrthoDB" id="266138at2759"/>
<name>F0ZPY4_DICPU</name>
<dbReference type="AlphaFoldDB" id="F0ZPY4"/>
<keyword evidence="1" id="KW-0677">Repeat</keyword>
<dbReference type="Pfam" id="PF05725">
    <property type="entry name" value="FNIP"/>
    <property type="match status" value="2"/>
</dbReference>
<keyword evidence="4" id="KW-1185">Reference proteome</keyword>
<dbReference type="VEuPathDB" id="AmoebaDB:DICPUDRAFT_153870"/>
<dbReference type="SUPFAM" id="SSF52058">
    <property type="entry name" value="L domain-like"/>
    <property type="match status" value="1"/>
</dbReference>
<dbReference type="Proteomes" id="UP000001064">
    <property type="component" value="Unassembled WGS sequence"/>
</dbReference>
<dbReference type="GeneID" id="10502511"/>
<feature type="compositionally biased region" description="Low complexity" evidence="2">
    <location>
        <begin position="35"/>
        <end position="48"/>
    </location>
</feature>
<gene>
    <name evidence="3" type="ORF">DICPUDRAFT_153870</name>
</gene>
<evidence type="ECO:0000313" key="3">
    <source>
        <dbReference type="EMBL" id="EGC33998.1"/>
    </source>
</evidence>
<accession>F0ZPY4</accession>
<dbReference type="KEGG" id="dpp:DICPUDRAFT_153870"/>